<reference evidence="2 4" key="2">
    <citation type="submission" date="2019-01" db="EMBL/GenBank/DDBJ databases">
        <title>High-quality draft genome of. Pseudomonas songnenensis str. L103, a full-fledged denitrifier isolated from 100 meters deep aquifer in a heavily nitrogen fertilized agricultural area.</title>
        <authorList>
            <person name="Liu M."/>
            <person name="Liu B."/>
        </authorList>
    </citation>
    <scope>NUCLEOTIDE SEQUENCE [LARGE SCALE GENOMIC DNA]</scope>
    <source>
        <strain evidence="2 4">L103</strain>
    </source>
</reference>
<comment type="caution">
    <text evidence="2">The sequence shown here is derived from an EMBL/GenBank/DDBJ whole genome shotgun (WGS) entry which is preliminary data.</text>
</comment>
<accession>A0A482U5L1</accession>
<organism evidence="2 4">
    <name type="scientific">Pseudomonas songnenensis</name>
    <dbReference type="NCBI Taxonomy" id="1176259"/>
    <lineage>
        <taxon>Bacteria</taxon>
        <taxon>Pseudomonadati</taxon>
        <taxon>Pseudomonadota</taxon>
        <taxon>Gammaproteobacteria</taxon>
        <taxon>Pseudomonadales</taxon>
        <taxon>Pseudomonadaceae</taxon>
        <taxon>Pseudomonas</taxon>
    </lineage>
</organism>
<gene>
    <name evidence="1" type="ORF">EA798_06220</name>
    <name evidence="2" type="ORF">EJA06_013985</name>
</gene>
<dbReference type="EMBL" id="RWYU02000005">
    <property type="protein sequence ID" value="RYJ61805.1"/>
    <property type="molecule type" value="Genomic_DNA"/>
</dbReference>
<dbReference type="AlphaFoldDB" id="A0A482U5L1"/>
<reference evidence="1 3" key="1">
    <citation type="submission" date="2018-10" db="EMBL/GenBank/DDBJ databases">
        <title>Pseudomonas songnenensis NEAU-ST5-5(T) genome.</title>
        <authorList>
            <person name="Pengp J."/>
            <person name="Liu Z.-P."/>
        </authorList>
    </citation>
    <scope>NUCLEOTIDE SEQUENCE [LARGE SCALE GENOMIC DNA]</scope>
    <source>
        <strain evidence="1 3">NEAU-ST5-5</strain>
    </source>
</reference>
<evidence type="ECO:0000313" key="2">
    <source>
        <dbReference type="EMBL" id="RYJ61805.1"/>
    </source>
</evidence>
<protein>
    <recommendedName>
        <fullName evidence="5">DUF4286 family protein</fullName>
    </recommendedName>
</protein>
<evidence type="ECO:0008006" key="5">
    <source>
        <dbReference type="Google" id="ProtNLM"/>
    </source>
</evidence>
<dbReference type="EMBL" id="RFFN01000002">
    <property type="protein sequence ID" value="RMH98009.1"/>
    <property type="molecule type" value="Genomic_DNA"/>
</dbReference>
<sequence length="102" mass="11894">MYLVQLLLPLYDNDQRALPKALFRSVSEELIEQFGGLTTYSRAPASGYWLEDGDNPVHDESVVYEVMTEALDREWWAEYRAELECRFRQKALVVRAHSLTLL</sequence>
<dbReference type="OrthoDB" id="8778976at2"/>
<proteinExistence type="predicted"/>
<name>A0A482U5L1_9PSED</name>
<evidence type="ECO:0000313" key="3">
    <source>
        <dbReference type="Proteomes" id="UP000279228"/>
    </source>
</evidence>
<keyword evidence="3" id="KW-1185">Reference proteome</keyword>
<evidence type="ECO:0000313" key="1">
    <source>
        <dbReference type="EMBL" id="RMH98009.1"/>
    </source>
</evidence>
<dbReference type="Proteomes" id="UP000282800">
    <property type="component" value="Unassembled WGS sequence"/>
</dbReference>
<evidence type="ECO:0000313" key="4">
    <source>
        <dbReference type="Proteomes" id="UP000282800"/>
    </source>
</evidence>
<dbReference type="Proteomes" id="UP000279228">
    <property type="component" value="Unassembled WGS sequence"/>
</dbReference>
<dbReference type="RefSeq" id="WP_122098401.1">
    <property type="nucleotide sequence ID" value="NZ_JAMOHS010000011.1"/>
</dbReference>